<name>Q2KXG2_BORA1</name>
<dbReference type="NCBIfam" id="TIGR02311">
    <property type="entry name" value="HpaI"/>
    <property type="match status" value="1"/>
</dbReference>
<proteinExistence type="inferred from homology"/>
<evidence type="ECO:0000256" key="1">
    <source>
        <dbReference type="ARBA" id="ARBA00005568"/>
    </source>
</evidence>
<keyword evidence="6" id="KW-1185">Reference proteome</keyword>
<dbReference type="InterPro" id="IPR012689">
    <property type="entry name" value="HpaI"/>
</dbReference>
<keyword evidence="3 5" id="KW-0456">Lyase</keyword>
<sequence>MKTPGNTFKAALARGESQIGMWLGLADGYAAEVVAGAGFDWLLIDGEHAPNTLDSILRQLQVLAAYPLEPVVRPAWNDPVEIKRLLDLGARTLLVPMIQSAEEAAAAVAAMRYPPSGIRGVGSALARASRWNRLPGYLAEADAAMCTLVQVETRRGVEALDEICAVEGVDGVFIGPADLAADYGYLGQPNHPAVQEIIEAAIARIRGQGKAAGILISDPKLADRYIECGSLFTAVGVDATLLARAATDLAARYGRAASSGAAGVY</sequence>
<dbReference type="STRING" id="360910.BAV0663"/>
<dbReference type="GO" id="GO:0005737">
    <property type="term" value="C:cytoplasm"/>
    <property type="evidence" value="ECO:0007669"/>
    <property type="project" value="TreeGrafter"/>
</dbReference>
<dbReference type="eggNOG" id="COG3836">
    <property type="taxonomic scope" value="Bacteria"/>
</dbReference>
<evidence type="ECO:0000256" key="2">
    <source>
        <dbReference type="ARBA" id="ARBA00022723"/>
    </source>
</evidence>
<dbReference type="EMBL" id="AM167904">
    <property type="protein sequence ID" value="CAJ48268.1"/>
    <property type="molecule type" value="Genomic_DNA"/>
</dbReference>
<dbReference type="GO" id="GO:0046872">
    <property type="term" value="F:metal ion binding"/>
    <property type="evidence" value="ECO:0007669"/>
    <property type="project" value="UniProtKB-KW"/>
</dbReference>
<dbReference type="PANTHER" id="PTHR30502:SF0">
    <property type="entry name" value="PHOSPHOENOLPYRUVATE CARBOXYLASE FAMILY PROTEIN"/>
    <property type="match status" value="1"/>
</dbReference>
<dbReference type="GeneID" id="92936154"/>
<gene>
    <name evidence="5" type="primary">hpaI</name>
    <name evidence="5" type="synonym">hpcH</name>
    <name evidence="5" type="ordered locus">BAV0663</name>
</gene>
<feature type="domain" description="HpcH/HpaI aldolase/citrate lyase" evidence="4">
    <location>
        <begin position="18"/>
        <end position="244"/>
    </location>
</feature>
<dbReference type="Gene3D" id="3.20.20.60">
    <property type="entry name" value="Phosphoenolpyruvate-binding domains"/>
    <property type="match status" value="1"/>
</dbReference>
<dbReference type="Pfam" id="PF03328">
    <property type="entry name" value="HpcH_HpaI"/>
    <property type="match status" value="1"/>
</dbReference>
<organism evidence="5 6">
    <name type="scientific">Bordetella avium (strain 197N)</name>
    <dbReference type="NCBI Taxonomy" id="360910"/>
    <lineage>
        <taxon>Bacteria</taxon>
        <taxon>Pseudomonadati</taxon>
        <taxon>Pseudomonadota</taxon>
        <taxon>Betaproteobacteria</taxon>
        <taxon>Burkholderiales</taxon>
        <taxon>Alcaligenaceae</taxon>
        <taxon>Bordetella</taxon>
    </lineage>
</organism>
<dbReference type="SUPFAM" id="SSF51621">
    <property type="entry name" value="Phosphoenolpyruvate/pyruvate domain"/>
    <property type="match status" value="1"/>
</dbReference>
<dbReference type="InterPro" id="IPR040442">
    <property type="entry name" value="Pyrv_kinase-like_dom_sf"/>
</dbReference>
<reference evidence="5 6" key="1">
    <citation type="journal article" date="2006" name="J. Bacteriol.">
        <title>Comparison of the genome sequence of the poultry pathogen Bordetella avium with those of B. bronchiseptica, B. pertussis, and B. parapertussis reveals extensive diversity in surface structures associated with host interaction.</title>
        <authorList>
            <person name="Sebaihia M."/>
            <person name="Preston A."/>
            <person name="Maskell D.J."/>
            <person name="Kuzmiak H."/>
            <person name="Connell T.D."/>
            <person name="King N.D."/>
            <person name="Orndorff P.E."/>
            <person name="Miyamoto D.M."/>
            <person name="Thomson N.R."/>
            <person name="Harris D."/>
            <person name="Goble A."/>
            <person name="Lord A."/>
            <person name="Murphy L."/>
            <person name="Quail M.A."/>
            <person name="Rutter S."/>
            <person name="Squares R."/>
            <person name="Squares S."/>
            <person name="Woodward J."/>
            <person name="Parkhill J."/>
            <person name="Temple L.M."/>
        </authorList>
    </citation>
    <scope>NUCLEOTIDE SEQUENCE [LARGE SCALE GENOMIC DNA]</scope>
    <source>
        <strain evidence="5 6">197N</strain>
    </source>
</reference>
<evidence type="ECO:0000256" key="3">
    <source>
        <dbReference type="ARBA" id="ARBA00023239"/>
    </source>
</evidence>
<evidence type="ECO:0000313" key="5">
    <source>
        <dbReference type="EMBL" id="CAJ48268.1"/>
    </source>
</evidence>
<evidence type="ECO:0000259" key="4">
    <source>
        <dbReference type="Pfam" id="PF03328"/>
    </source>
</evidence>
<dbReference type="FunFam" id="3.20.20.60:FF:000004">
    <property type="entry name" value="5-keto-4-deoxy-D-glucarate aldolase"/>
    <property type="match status" value="1"/>
</dbReference>
<dbReference type="InterPro" id="IPR050251">
    <property type="entry name" value="HpcH-HpaI_aldolase"/>
</dbReference>
<dbReference type="HOGENOM" id="CLU_059964_1_0_4"/>
<dbReference type="GO" id="GO:0010124">
    <property type="term" value="P:phenylacetate catabolic process"/>
    <property type="evidence" value="ECO:0007669"/>
    <property type="project" value="InterPro"/>
</dbReference>
<dbReference type="EC" id="4.1.2.-" evidence="5"/>
<dbReference type="AlphaFoldDB" id="Q2KXG2"/>
<dbReference type="Proteomes" id="UP000001977">
    <property type="component" value="Chromosome"/>
</dbReference>
<dbReference type="InterPro" id="IPR015813">
    <property type="entry name" value="Pyrv/PenolPyrv_kinase-like_dom"/>
</dbReference>
<dbReference type="PANTHER" id="PTHR30502">
    <property type="entry name" value="2-KETO-3-DEOXY-L-RHAMNONATE ALDOLASE"/>
    <property type="match status" value="1"/>
</dbReference>
<evidence type="ECO:0000313" key="6">
    <source>
        <dbReference type="Proteomes" id="UP000001977"/>
    </source>
</evidence>
<dbReference type="GO" id="GO:0016832">
    <property type="term" value="F:aldehyde-lyase activity"/>
    <property type="evidence" value="ECO:0007669"/>
    <property type="project" value="UniProtKB-ARBA"/>
</dbReference>
<protein>
    <submittedName>
        <fullName evidence="5">2,4-dihydroxyhept-2-ene-1,7-dioic acid aldolase</fullName>
        <ecNumber evidence="5">4.1.2.-</ecNumber>
    </submittedName>
</protein>
<dbReference type="InterPro" id="IPR005000">
    <property type="entry name" value="Aldolase/citrate-lyase_domain"/>
</dbReference>
<dbReference type="OrthoDB" id="86160at2"/>
<comment type="similarity">
    <text evidence="1">Belongs to the HpcH/HpaI aldolase family.</text>
</comment>
<keyword evidence="2" id="KW-0479">Metal-binding</keyword>
<accession>Q2KXG2</accession>
<dbReference type="KEGG" id="bav:BAV0663"/>
<dbReference type="RefSeq" id="WP_012416358.1">
    <property type="nucleotide sequence ID" value="NC_010645.1"/>
</dbReference>